<dbReference type="AlphaFoldDB" id="A0A0X8JMC7"/>
<dbReference type="EMBL" id="CP014229">
    <property type="protein sequence ID" value="AMD91389.1"/>
    <property type="molecule type" value="Genomic_DNA"/>
</dbReference>
<reference evidence="2" key="1">
    <citation type="submission" date="2016-02" db="EMBL/GenBank/DDBJ databases">
        <authorList>
            <person name="Holder M.E."/>
            <person name="Ajami N.J."/>
            <person name="Petrosino J.F."/>
        </authorList>
    </citation>
    <scope>NUCLEOTIDE SEQUENCE [LARGE SCALE GENOMIC DNA]</scope>
    <source>
        <strain evidence="2">CCUG 45958</strain>
    </source>
</reference>
<name>A0A0X8JMC7_9BACT</name>
<dbReference type="SUPFAM" id="SSF158682">
    <property type="entry name" value="TerB-like"/>
    <property type="match status" value="1"/>
</dbReference>
<dbReference type="RefSeq" id="WP_062254534.1">
    <property type="nucleotide sequence ID" value="NZ_CP014229.1"/>
</dbReference>
<evidence type="ECO:0008006" key="3">
    <source>
        <dbReference type="Google" id="ProtNLM"/>
    </source>
</evidence>
<dbReference type="InterPro" id="IPR029024">
    <property type="entry name" value="TerB-like"/>
</dbReference>
<evidence type="ECO:0000313" key="2">
    <source>
        <dbReference type="Proteomes" id="UP000069241"/>
    </source>
</evidence>
<proteinExistence type="predicted"/>
<dbReference type="Proteomes" id="UP000069241">
    <property type="component" value="Chromosome"/>
</dbReference>
<organism evidence="1 2">
    <name type="scientific">Desulfovibrio fairfieldensis</name>
    <dbReference type="NCBI Taxonomy" id="44742"/>
    <lineage>
        <taxon>Bacteria</taxon>
        <taxon>Pseudomonadati</taxon>
        <taxon>Thermodesulfobacteriota</taxon>
        <taxon>Desulfovibrionia</taxon>
        <taxon>Desulfovibrionales</taxon>
        <taxon>Desulfovibrionaceae</taxon>
        <taxon>Desulfovibrio</taxon>
    </lineage>
</organism>
<gene>
    <name evidence="1" type="ORF">AXF13_15335</name>
</gene>
<accession>A0A0X8JMC7</accession>
<protein>
    <recommendedName>
        <fullName evidence="3">Co-chaperone DjlA N-terminal domain-containing protein</fullName>
    </recommendedName>
</protein>
<dbReference type="Gene3D" id="1.10.3680.10">
    <property type="entry name" value="TerB-like"/>
    <property type="match status" value="1"/>
</dbReference>
<dbReference type="STRING" id="44742.AXF13_15335"/>
<evidence type="ECO:0000313" key="1">
    <source>
        <dbReference type="EMBL" id="AMD91389.1"/>
    </source>
</evidence>
<keyword evidence="2" id="KW-1185">Reference proteome</keyword>
<dbReference type="KEGG" id="dfi:AXF13_15335"/>
<sequence length="128" mass="14793">MFSENFNPKQQAVFLGLLDRLIMADGVITVHEDVKMREFQAAFPDVIAEDIPDDILRTVFTARRDKVAVLLELLSVALAERSLNKDDEQFLEKLCIMLGLSQRDLGWMQSWVENMIFLIKQANKFMED</sequence>